<keyword evidence="3" id="KW-1185">Reference proteome</keyword>
<dbReference type="Proteomes" id="UP001152888">
    <property type="component" value="Unassembled WGS sequence"/>
</dbReference>
<dbReference type="EMBL" id="CAKOFQ010007973">
    <property type="protein sequence ID" value="CAH2010452.1"/>
    <property type="molecule type" value="Genomic_DNA"/>
</dbReference>
<evidence type="ECO:0000313" key="2">
    <source>
        <dbReference type="EMBL" id="CAH2010452.1"/>
    </source>
</evidence>
<reference evidence="2" key="1">
    <citation type="submission" date="2022-03" db="EMBL/GenBank/DDBJ databases">
        <authorList>
            <person name="Sayadi A."/>
        </authorList>
    </citation>
    <scope>NUCLEOTIDE SEQUENCE</scope>
</reference>
<proteinExistence type="predicted"/>
<sequence length="31" mass="3473">MTSFALGTDLSKETSSLGQVHQVESREYCMH</sequence>
<dbReference type="AlphaFoldDB" id="A0A9P0Q4L6"/>
<name>A0A9P0Q4L6_ACAOB</name>
<accession>A0A9P0Q4L6</accession>
<organism evidence="2 3">
    <name type="scientific">Acanthoscelides obtectus</name>
    <name type="common">Bean weevil</name>
    <name type="synonym">Bruchus obtectus</name>
    <dbReference type="NCBI Taxonomy" id="200917"/>
    <lineage>
        <taxon>Eukaryota</taxon>
        <taxon>Metazoa</taxon>
        <taxon>Ecdysozoa</taxon>
        <taxon>Arthropoda</taxon>
        <taxon>Hexapoda</taxon>
        <taxon>Insecta</taxon>
        <taxon>Pterygota</taxon>
        <taxon>Neoptera</taxon>
        <taxon>Endopterygota</taxon>
        <taxon>Coleoptera</taxon>
        <taxon>Polyphaga</taxon>
        <taxon>Cucujiformia</taxon>
        <taxon>Chrysomeloidea</taxon>
        <taxon>Chrysomelidae</taxon>
        <taxon>Bruchinae</taxon>
        <taxon>Bruchini</taxon>
        <taxon>Acanthoscelides</taxon>
    </lineage>
</organism>
<feature type="region of interest" description="Disordered" evidence="1">
    <location>
        <begin position="1"/>
        <end position="31"/>
    </location>
</feature>
<protein>
    <submittedName>
        <fullName evidence="2">Uncharacterized protein</fullName>
    </submittedName>
</protein>
<comment type="caution">
    <text evidence="2">The sequence shown here is derived from an EMBL/GenBank/DDBJ whole genome shotgun (WGS) entry which is preliminary data.</text>
</comment>
<evidence type="ECO:0000256" key="1">
    <source>
        <dbReference type="SAM" id="MobiDB-lite"/>
    </source>
</evidence>
<gene>
    <name evidence="2" type="ORF">ACAOBT_LOCUS31533</name>
</gene>
<evidence type="ECO:0000313" key="3">
    <source>
        <dbReference type="Proteomes" id="UP001152888"/>
    </source>
</evidence>